<protein>
    <recommendedName>
        <fullName evidence="5">RNA polymerase sigma-70 region 2 domain-containing protein</fullName>
    </recommendedName>
</protein>
<evidence type="ECO:0000313" key="7">
    <source>
        <dbReference type="Proteomes" id="UP001344906"/>
    </source>
</evidence>
<evidence type="ECO:0000256" key="3">
    <source>
        <dbReference type="ARBA" id="ARBA00023125"/>
    </source>
</evidence>
<proteinExistence type="predicted"/>
<gene>
    <name evidence="6" type="ORF">KDH_40360</name>
</gene>
<dbReference type="PANTHER" id="PTHR43133:SF8">
    <property type="entry name" value="RNA POLYMERASE SIGMA FACTOR HI_1459-RELATED"/>
    <property type="match status" value="1"/>
</dbReference>
<keyword evidence="3" id="KW-0238">DNA-binding</keyword>
<sequence length="76" mass="8586">MEALRDEQLMSDALAGDQGALNILIERHYGPLLCYLYRLVHGDQQLAEDAVQETFLRMVQQGDYQIGRPLSHGSIL</sequence>
<keyword evidence="4" id="KW-0804">Transcription</keyword>
<keyword evidence="7" id="KW-1185">Reference proteome</keyword>
<dbReference type="SUPFAM" id="SSF88946">
    <property type="entry name" value="Sigma2 domain of RNA polymerase sigma factors"/>
    <property type="match status" value="1"/>
</dbReference>
<dbReference type="Proteomes" id="UP001344906">
    <property type="component" value="Unassembled WGS sequence"/>
</dbReference>
<dbReference type="Pfam" id="PF04542">
    <property type="entry name" value="Sigma70_r2"/>
    <property type="match status" value="1"/>
</dbReference>
<reference evidence="6 7" key="1">
    <citation type="submission" date="2023-02" db="EMBL/GenBank/DDBJ databases">
        <title>Dictyobacter halimunensis sp. nov., a new member of the class Ktedonobacteria from forest soil in a geothermal area.</title>
        <authorList>
            <person name="Rachmania M.K."/>
            <person name="Ningsih F."/>
            <person name="Sakai Y."/>
            <person name="Yabe S."/>
            <person name="Yokota A."/>
            <person name="Sjamsuridzal W."/>
        </authorList>
    </citation>
    <scope>NUCLEOTIDE SEQUENCE [LARGE SCALE GENOMIC DNA]</scope>
    <source>
        <strain evidence="6 7">S3.2.2.5</strain>
    </source>
</reference>
<evidence type="ECO:0000256" key="4">
    <source>
        <dbReference type="ARBA" id="ARBA00023163"/>
    </source>
</evidence>
<evidence type="ECO:0000259" key="5">
    <source>
        <dbReference type="Pfam" id="PF04542"/>
    </source>
</evidence>
<keyword evidence="1" id="KW-0805">Transcription regulation</keyword>
<dbReference type="PANTHER" id="PTHR43133">
    <property type="entry name" value="RNA POLYMERASE ECF-TYPE SIGMA FACTO"/>
    <property type="match status" value="1"/>
</dbReference>
<evidence type="ECO:0000313" key="6">
    <source>
        <dbReference type="EMBL" id="GLV57199.1"/>
    </source>
</evidence>
<evidence type="ECO:0000256" key="2">
    <source>
        <dbReference type="ARBA" id="ARBA00023082"/>
    </source>
</evidence>
<organism evidence="6 7">
    <name type="scientific">Dictyobacter halimunensis</name>
    <dbReference type="NCBI Taxonomy" id="3026934"/>
    <lineage>
        <taxon>Bacteria</taxon>
        <taxon>Bacillati</taxon>
        <taxon>Chloroflexota</taxon>
        <taxon>Ktedonobacteria</taxon>
        <taxon>Ktedonobacterales</taxon>
        <taxon>Dictyobacteraceae</taxon>
        <taxon>Dictyobacter</taxon>
    </lineage>
</organism>
<dbReference type="RefSeq" id="WP_338253129.1">
    <property type="nucleotide sequence ID" value="NZ_BSRI01000002.1"/>
</dbReference>
<evidence type="ECO:0000256" key="1">
    <source>
        <dbReference type="ARBA" id="ARBA00023015"/>
    </source>
</evidence>
<dbReference type="InterPro" id="IPR013325">
    <property type="entry name" value="RNA_pol_sigma_r2"/>
</dbReference>
<keyword evidence="2" id="KW-0731">Sigma factor</keyword>
<dbReference type="InterPro" id="IPR007627">
    <property type="entry name" value="RNA_pol_sigma70_r2"/>
</dbReference>
<comment type="caution">
    <text evidence="6">The sequence shown here is derived from an EMBL/GenBank/DDBJ whole genome shotgun (WGS) entry which is preliminary data.</text>
</comment>
<dbReference type="EMBL" id="BSRI01000002">
    <property type="protein sequence ID" value="GLV57199.1"/>
    <property type="molecule type" value="Genomic_DNA"/>
</dbReference>
<dbReference type="Gene3D" id="1.10.1740.10">
    <property type="match status" value="1"/>
</dbReference>
<accession>A0ABQ6FTV8</accession>
<feature type="domain" description="RNA polymerase sigma-70 region 2" evidence="5">
    <location>
        <begin position="24"/>
        <end position="63"/>
    </location>
</feature>
<dbReference type="InterPro" id="IPR039425">
    <property type="entry name" value="RNA_pol_sigma-70-like"/>
</dbReference>
<name>A0ABQ6FTV8_9CHLR</name>